<dbReference type="InterPro" id="IPR007345">
    <property type="entry name" value="Polysacch_pyruvyl_Trfase"/>
</dbReference>
<dbReference type="EMBL" id="JACHTE010000003">
    <property type="protein sequence ID" value="MBB1087966.1"/>
    <property type="molecule type" value="Genomic_DNA"/>
</dbReference>
<accession>A0A7W3U2W9</accession>
<dbReference type="GO" id="GO:0016740">
    <property type="term" value="F:transferase activity"/>
    <property type="evidence" value="ECO:0007669"/>
    <property type="project" value="UniProtKB-KW"/>
</dbReference>
<protein>
    <submittedName>
        <fullName evidence="2">Polysaccharide pyruvyl transferase family protein</fullName>
    </submittedName>
</protein>
<feature type="domain" description="Polysaccharide pyruvyl transferase" evidence="1">
    <location>
        <begin position="32"/>
        <end position="312"/>
    </location>
</feature>
<dbReference type="AlphaFoldDB" id="A0A7W3U2W9"/>
<dbReference type="Pfam" id="PF04230">
    <property type="entry name" value="PS_pyruv_trans"/>
    <property type="match status" value="1"/>
</dbReference>
<dbReference type="RefSeq" id="WP_182668741.1">
    <property type="nucleotide sequence ID" value="NZ_JACHTE010000003.1"/>
</dbReference>
<name>A0A7W3U2W9_9GAMM</name>
<organism evidence="2 3">
    <name type="scientific">Marilutibacter penaei</name>
    <dbReference type="NCBI Taxonomy" id="2759900"/>
    <lineage>
        <taxon>Bacteria</taxon>
        <taxon>Pseudomonadati</taxon>
        <taxon>Pseudomonadota</taxon>
        <taxon>Gammaproteobacteria</taxon>
        <taxon>Lysobacterales</taxon>
        <taxon>Lysobacteraceae</taxon>
        <taxon>Marilutibacter</taxon>
    </lineage>
</organism>
<evidence type="ECO:0000313" key="2">
    <source>
        <dbReference type="EMBL" id="MBB1087966.1"/>
    </source>
</evidence>
<evidence type="ECO:0000259" key="1">
    <source>
        <dbReference type="Pfam" id="PF04230"/>
    </source>
</evidence>
<evidence type="ECO:0000313" key="3">
    <source>
        <dbReference type="Proteomes" id="UP000552587"/>
    </source>
</evidence>
<proteinExistence type="predicted"/>
<gene>
    <name evidence="2" type="ORF">H4F99_05615</name>
</gene>
<sequence length="373" mass="41204">MHKNILLIHFNHSQSGSLTTWADMRTSKWKPNYGDMLVCASVVRQLASDTFSRIAFGDTSSAPSDLAVIRGSTYLHDQFDFAAACKTLDSLRTPAAIVGLGAQNPVADATFLDGNSGARDFIARLNERGASISVRGDFTASVVERLGGKNIRITGCPSLFYTLARPSIAVPELLATSHRRLGVSLHSGLSRNIFCHAPQEARAMHHKVIDFSIRNSTVTSLFEQGVMREFVIADRLAPFEERVEAAEGLLKGIQGDGSVSALDIVSRMVSVKSIEEWLAKARDLDAIIGFRFHGNMVALLQGSPCYYYTYDSRLEEFCQLYKLPYQDVTEEWRDPVATMLEHDWATCNAAIAKCHQELMAFYAENDIPSTLTP</sequence>
<reference evidence="2 3" key="1">
    <citation type="submission" date="2020-07" db="EMBL/GenBank/DDBJ databases">
        <authorList>
            <person name="Xu S."/>
            <person name="Li A."/>
        </authorList>
    </citation>
    <scope>NUCLEOTIDE SEQUENCE [LARGE SCALE GENOMIC DNA]</scope>
    <source>
        <strain evidence="2 3">SG-8</strain>
    </source>
</reference>
<keyword evidence="3" id="KW-1185">Reference proteome</keyword>
<dbReference type="Proteomes" id="UP000552587">
    <property type="component" value="Unassembled WGS sequence"/>
</dbReference>
<keyword evidence="2" id="KW-0808">Transferase</keyword>
<comment type="caution">
    <text evidence="2">The sequence shown here is derived from an EMBL/GenBank/DDBJ whole genome shotgun (WGS) entry which is preliminary data.</text>
</comment>